<dbReference type="OrthoDB" id="7664046at2759"/>
<dbReference type="PaxDb" id="67767-A0A0J7NQS3"/>
<accession>A0A0J7NQS3</accession>
<gene>
    <name evidence="2" type="ORF">RF55_5022</name>
</gene>
<organism evidence="2 3">
    <name type="scientific">Lasius niger</name>
    <name type="common">Black garden ant</name>
    <dbReference type="NCBI Taxonomy" id="67767"/>
    <lineage>
        <taxon>Eukaryota</taxon>
        <taxon>Metazoa</taxon>
        <taxon>Ecdysozoa</taxon>
        <taxon>Arthropoda</taxon>
        <taxon>Hexapoda</taxon>
        <taxon>Insecta</taxon>
        <taxon>Pterygota</taxon>
        <taxon>Neoptera</taxon>
        <taxon>Endopterygota</taxon>
        <taxon>Hymenoptera</taxon>
        <taxon>Apocrita</taxon>
        <taxon>Aculeata</taxon>
        <taxon>Formicoidea</taxon>
        <taxon>Formicidae</taxon>
        <taxon>Formicinae</taxon>
        <taxon>Lasius</taxon>
        <taxon>Lasius</taxon>
    </lineage>
</organism>
<sequence>MDMSDDEDMFAISDEETSLPTQTAPSNPVEEHLLKQLADVQNRIDVTTNEIAELYTVEGQPILKKKGQRRTNNAEINVEIVSQWQCVLQDKWIIGVELQNVSCW</sequence>
<protein>
    <submittedName>
        <fullName evidence="2">Uncharacterized protein</fullName>
    </submittedName>
</protein>
<feature type="compositionally biased region" description="Acidic residues" evidence="1">
    <location>
        <begin position="1"/>
        <end position="17"/>
    </location>
</feature>
<evidence type="ECO:0000256" key="1">
    <source>
        <dbReference type="SAM" id="MobiDB-lite"/>
    </source>
</evidence>
<comment type="caution">
    <text evidence="2">The sequence shown here is derived from an EMBL/GenBank/DDBJ whole genome shotgun (WGS) entry which is preliminary data.</text>
</comment>
<name>A0A0J7NQS3_LASNI</name>
<dbReference type="EMBL" id="LBMM01002452">
    <property type="protein sequence ID" value="KMQ94810.1"/>
    <property type="molecule type" value="Genomic_DNA"/>
</dbReference>
<dbReference type="AlphaFoldDB" id="A0A0J7NQS3"/>
<keyword evidence="3" id="KW-1185">Reference proteome</keyword>
<feature type="region of interest" description="Disordered" evidence="1">
    <location>
        <begin position="1"/>
        <end position="27"/>
    </location>
</feature>
<proteinExistence type="predicted"/>
<evidence type="ECO:0000313" key="2">
    <source>
        <dbReference type="EMBL" id="KMQ94810.1"/>
    </source>
</evidence>
<reference evidence="2 3" key="1">
    <citation type="submission" date="2015-04" db="EMBL/GenBank/DDBJ databases">
        <title>Lasius niger genome sequencing.</title>
        <authorList>
            <person name="Konorov E.A."/>
            <person name="Nikitin M.A."/>
            <person name="Kirill M.V."/>
            <person name="Chang P."/>
        </authorList>
    </citation>
    <scope>NUCLEOTIDE SEQUENCE [LARGE SCALE GENOMIC DNA]</scope>
    <source>
        <tissue evidence="2">Whole</tissue>
    </source>
</reference>
<dbReference type="Proteomes" id="UP000036403">
    <property type="component" value="Unassembled WGS sequence"/>
</dbReference>
<evidence type="ECO:0000313" key="3">
    <source>
        <dbReference type="Proteomes" id="UP000036403"/>
    </source>
</evidence>